<gene>
    <name evidence="2" type="ORF">GB881_08465</name>
</gene>
<evidence type="ECO:0000256" key="1">
    <source>
        <dbReference type="SAM" id="Phobius"/>
    </source>
</evidence>
<evidence type="ECO:0008006" key="4">
    <source>
        <dbReference type="Google" id="ProtNLM"/>
    </source>
</evidence>
<evidence type="ECO:0000313" key="2">
    <source>
        <dbReference type="EMBL" id="MPV37083.1"/>
    </source>
</evidence>
<keyword evidence="1" id="KW-0472">Membrane</keyword>
<name>A0A6N7EJ43_9MICO</name>
<keyword evidence="1" id="KW-1133">Transmembrane helix</keyword>
<dbReference type="EMBL" id="WHPC01000025">
    <property type="protein sequence ID" value="MPV37083.1"/>
    <property type="molecule type" value="Genomic_DNA"/>
</dbReference>
<feature type="transmembrane region" description="Helical" evidence="1">
    <location>
        <begin position="36"/>
        <end position="57"/>
    </location>
</feature>
<dbReference type="AlphaFoldDB" id="A0A6N7EJ43"/>
<reference evidence="2 3" key="1">
    <citation type="submission" date="2019-10" db="EMBL/GenBank/DDBJ databases">
        <title>Georgenia wutianyii sp. nov. and Georgenia yuyongxinii sp. nov. isolated from plateau pika (Ochotona curzoniae) in the Qinghai-Tibet plateau of China.</title>
        <authorList>
            <person name="Tian Z."/>
        </authorList>
    </citation>
    <scope>NUCLEOTIDE SEQUENCE [LARGE SCALE GENOMIC DNA]</scope>
    <source>
        <strain evidence="2 3">JCM 19765</strain>
    </source>
</reference>
<dbReference type="OrthoDB" id="5148572at2"/>
<keyword evidence="1" id="KW-0812">Transmembrane</keyword>
<proteinExistence type="predicted"/>
<organism evidence="2 3">
    <name type="scientific">Georgenia subflava</name>
    <dbReference type="NCBI Taxonomy" id="1622177"/>
    <lineage>
        <taxon>Bacteria</taxon>
        <taxon>Bacillati</taxon>
        <taxon>Actinomycetota</taxon>
        <taxon>Actinomycetes</taxon>
        <taxon>Micrococcales</taxon>
        <taxon>Bogoriellaceae</taxon>
        <taxon>Georgenia</taxon>
    </lineage>
</organism>
<dbReference type="Proteomes" id="UP000437709">
    <property type="component" value="Unassembled WGS sequence"/>
</dbReference>
<dbReference type="RefSeq" id="WP_152196562.1">
    <property type="nucleotide sequence ID" value="NZ_VUKD01000006.1"/>
</dbReference>
<keyword evidence="3" id="KW-1185">Reference proteome</keyword>
<protein>
    <recommendedName>
        <fullName evidence="4">Cell division protein FtsL</fullName>
    </recommendedName>
</protein>
<evidence type="ECO:0000313" key="3">
    <source>
        <dbReference type="Proteomes" id="UP000437709"/>
    </source>
</evidence>
<sequence length="132" mass="14003">MSSVPARAPRATAPRTTPAWRPRLEVVPSPSPARSLVPYLLLCAAILAAALLGVLLLNTQMAATAYEIHDQQRALNRLDESEASLLAQVEEAGSPAVLQSHADALGMVRAEDIRFVLLAERSILGGPEEDAG</sequence>
<comment type="caution">
    <text evidence="2">The sequence shown here is derived from an EMBL/GenBank/DDBJ whole genome shotgun (WGS) entry which is preliminary data.</text>
</comment>
<accession>A0A6N7EJ43</accession>